<keyword evidence="5" id="KW-0804">Transcription</keyword>
<gene>
    <name evidence="10" type="ORF">G2W53_021217</name>
</gene>
<dbReference type="InterPro" id="IPR004827">
    <property type="entry name" value="bZIP"/>
</dbReference>
<keyword evidence="6" id="KW-0539">Nucleus</keyword>
<comment type="caution">
    <text evidence="10">The sequence shown here is derived from an EMBL/GenBank/DDBJ whole genome shotgun (WGS) entry which is preliminary data.</text>
</comment>
<evidence type="ECO:0000313" key="11">
    <source>
        <dbReference type="Proteomes" id="UP000634136"/>
    </source>
</evidence>
<name>A0A834TJ52_9FABA</name>
<evidence type="ECO:0000313" key="10">
    <source>
        <dbReference type="EMBL" id="KAF7823073.1"/>
    </source>
</evidence>
<feature type="region of interest" description="Disordered" evidence="8">
    <location>
        <begin position="1"/>
        <end position="101"/>
    </location>
</feature>
<reference evidence="10" key="1">
    <citation type="submission" date="2020-09" db="EMBL/GenBank/DDBJ databases">
        <title>Genome-Enabled Discovery of Anthraquinone Biosynthesis in Senna tora.</title>
        <authorList>
            <person name="Kang S.-H."/>
            <person name="Pandey R.P."/>
            <person name="Lee C.-M."/>
            <person name="Sim J.-S."/>
            <person name="Jeong J.-T."/>
            <person name="Choi B.-S."/>
            <person name="Jung M."/>
            <person name="Ginzburg D."/>
            <person name="Zhao K."/>
            <person name="Won S.Y."/>
            <person name="Oh T.-J."/>
            <person name="Yu Y."/>
            <person name="Kim N.-H."/>
            <person name="Lee O.R."/>
            <person name="Lee T.-H."/>
            <person name="Bashyal P."/>
            <person name="Kim T.-S."/>
            <person name="Lee W.-H."/>
            <person name="Kawkins C."/>
            <person name="Kim C.-K."/>
            <person name="Kim J.S."/>
            <person name="Ahn B.O."/>
            <person name="Rhee S.Y."/>
            <person name="Sohng J.K."/>
        </authorList>
    </citation>
    <scope>NUCLEOTIDE SEQUENCE</scope>
    <source>
        <tissue evidence="10">Leaf</tissue>
    </source>
</reference>
<dbReference type="InterPro" id="IPR044827">
    <property type="entry name" value="GBF-like"/>
</dbReference>
<accession>A0A834TJ52</accession>
<dbReference type="GO" id="GO:0003700">
    <property type="term" value="F:DNA-binding transcription factor activity"/>
    <property type="evidence" value="ECO:0007669"/>
    <property type="project" value="InterPro"/>
</dbReference>
<dbReference type="OrthoDB" id="1928614at2759"/>
<dbReference type="Pfam" id="PF00170">
    <property type="entry name" value="bZIP_1"/>
    <property type="match status" value="1"/>
</dbReference>
<evidence type="ECO:0000256" key="5">
    <source>
        <dbReference type="ARBA" id="ARBA00023163"/>
    </source>
</evidence>
<proteinExistence type="inferred from homology"/>
<dbReference type="InterPro" id="IPR045314">
    <property type="entry name" value="bZIP_plant_GBF1"/>
</dbReference>
<dbReference type="GO" id="GO:0043565">
    <property type="term" value="F:sequence-specific DNA binding"/>
    <property type="evidence" value="ECO:0007669"/>
    <property type="project" value="InterPro"/>
</dbReference>
<feature type="compositionally biased region" description="Basic and acidic residues" evidence="8">
    <location>
        <begin position="85"/>
        <end position="101"/>
    </location>
</feature>
<keyword evidence="11" id="KW-1185">Reference proteome</keyword>
<evidence type="ECO:0000256" key="2">
    <source>
        <dbReference type="ARBA" id="ARBA00007163"/>
    </source>
</evidence>
<feature type="coiled-coil region" evidence="7">
    <location>
        <begin position="135"/>
        <end position="190"/>
    </location>
</feature>
<comment type="subcellular location">
    <subcellularLocation>
        <location evidence="1">Nucleus</location>
    </subcellularLocation>
</comment>
<dbReference type="GO" id="GO:0005634">
    <property type="term" value="C:nucleus"/>
    <property type="evidence" value="ECO:0007669"/>
    <property type="project" value="UniProtKB-SubCell"/>
</dbReference>
<organism evidence="10 11">
    <name type="scientific">Senna tora</name>
    <dbReference type="NCBI Taxonomy" id="362788"/>
    <lineage>
        <taxon>Eukaryota</taxon>
        <taxon>Viridiplantae</taxon>
        <taxon>Streptophyta</taxon>
        <taxon>Embryophyta</taxon>
        <taxon>Tracheophyta</taxon>
        <taxon>Spermatophyta</taxon>
        <taxon>Magnoliopsida</taxon>
        <taxon>eudicotyledons</taxon>
        <taxon>Gunneridae</taxon>
        <taxon>Pentapetalae</taxon>
        <taxon>rosids</taxon>
        <taxon>fabids</taxon>
        <taxon>Fabales</taxon>
        <taxon>Fabaceae</taxon>
        <taxon>Caesalpinioideae</taxon>
        <taxon>Cassia clade</taxon>
        <taxon>Senna</taxon>
    </lineage>
</organism>
<feature type="compositionally biased region" description="Polar residues" evidence="8">
    <location>
        <begin position="59"/>
        <end position="75"/>
    </location>
</feature>
<dbReference type="Proteomes" id="UP000634136">
    <property type="component" value="Unassembled WGS sequence"/>
</dbReference>
<feature type="compositionally biased region" description="Basic residues" evidence="8">
    <location>
        <begin position="49"/>
        <end position="58"/>
    </location>
</feature>
<evidence type="ECO:0000256" key="6">
    <source>
        <dbReference type="ARBA" id="ARBA00023242"/>
    </source>
</evidence>
<evidence type="ECO:0000256" key="4">
    <source>
        <dbReference type="ARBA" id="ARBA00023125"/>
    </source>
</evidence>
<evidence type="ECO:0000256" key="3">
    <source>
        <dbReference type="ARBA" id="ARBA00023015"/>
    </source>
</evidence>
<evidence type="ECO:0000256" key="1">
    <source>
        <dbReference type="ARBA" id="ARBA00004123"/>
    </source>
</evidence>
<comment type="similarity">
    <text evidence="2">Belongs to the bZIP family.</text>
</comment>
<feature type="domain" description="BZIP" evidence="9">
    <location>
        <begin position="138"/>
        <end position="182"/>
    </location>
</feature>
<evidence type="ECO:0000256" key="7">
    <source>
        <dbReference type="SAM" id="Coils"/>
    </source>
</evidence>
<dbReference type="AlphaFoldDB" id="A0A834TJ52"/>
<dbReference type="SMART" id="SM00338">
    <property type="entry name" value="BRLZ"/>
    <property type="match status" value="1"/>
</dbReference>
<keyword evidence="3" id="KW-0805">Transcription regulation</keyword>
<dbReference type="PROSITE" id="PS50217">
    <property type="entry name" value="BZIP"/>
    <property type="match status" value="1"/>
</dbReference>
<protein>
    <submittedName>
        <fullName evidence="10">BZIP transcription factor</fullName>
    </submittedName>
</protein>
<evidence type="ECO:0000256" key="8">
    <source>
        <dbReference type="SAM" id="MobiDB-lite"/>
    </source>
</evidence>
<dbReference type="PANTHER" id="PTHR45967:SF28">
    <property type="entry name" value="BASIC-LEUCINE ZIPPER (BZIP) TRANSCRIPTION FACTOR FAMILY PROTEIN"/>
    <property type="match status" value="1"/>
</dbReference>
<dbReference type="EMBL" id="JAAIUW010000007">
    <property type="protein sequence ID" value="KAF7823073.1"/>
    <property type="molecule type" value="Genomic_DNA"/>
</dbReference>
<sequence length="422" mass="46494">MESQERRSSSPSGDSSDGDAEGLVMSEIEVAETLADLAQMATRQSGDKWRKKGKRGRRTANSASNTIDSVSNTPDLSRGQAVVGHEPHQEISMSEPKEAHPDICSEEVKMEQEADFPKTSIARSYSKSKRNLTEEEKEERRIRRVMANRESARQTIRRRQALCEDLSRKAANLAQENENLKRIAKSQSARVEKTPVDHDSCAVSAANITSSASSNGPWLLYNPFPVAQLCWPSVIQSSNHVLFQPIQSPISLPSNVSVPFSSGTGLGHKQTNLIHDNHTQNPLYMFPCPWFFPLPEFGHGQPPPSIGLKDKQHDFPVDKQCSNSLSLTTVANVDNHAARPSLASMGHITALNREHGLLSLPAPNTEISSTASHIANSLLEKKQERSPGKSLADVVAAAEARKRRKELTKLKGINSRQCRMQC</sequence>
<dbReference type="CDD" id="cd14702">
    <property type="entry name" value="bZIP_plant_GBF1"/>
    <property type="match status" value="1"/>
</dbReference>
<evidence type="ECO:0000259" key="9">
    <source>
        <dbReference type="PROSITE" id="PS50217"/>
    </source>
</evidence>
<keyword evidence="7" id="KW-0175">Coiled coil</keyword>
<keyword evidence="4" id="KW-0238">DNA-binding</keyword>
<dbReference type="PANTHER" id="PTHR45967">
    <property type="entry name" value="G-BOX-BINDING FACTOR 3-RELATED"/>
    <property type="match status" value="1"/>
</dbReference>